<evidence type="ECO:0000256" key="2">
    <source>
        <dbReference type="ARBA" id="ARBA00022475"/>
    </source>
</evidence>
<dbReference type="PANTHER" id="PTHR30572:SF4">
    <property type="entry name" value="ABC TRANSPORTER PERMEASE YTRF"/>
    <property type="match status" value="1"/>
</dbReference>
<dbReference type="Proteomes" id="UP000293995">
    <property type="component" value="Chromosome"/>
</dbReference>
<dbReference type="KEGG" id="mprt:ET475_06510"/>
<dbReference type="InterPro" id="IPR003838">
    <property type="entry name" value="ABC3_permease_C"/>
</dbReference>
<evidence type="ECO:0000256" key="3">
    <source>
        <dbReference type="ARBA" id="ARBA00022692"/>
    </source>
</evidence>
<evidence type="ECO:0000259" key="9">
    <source>
        <dbReference type="Pfam" id="PF12704"/>
    </source>
</evidence>
<evidence type="ECO:0000256" key="1">
    <source>
        <dbReference type="ARBA" id="ARBA00004651"/>
    </source>
</evidence>
<evidence type="ECO:0000256" key="7">
    <source>
        <dbReference type="SAM" id="Phobius"/>
    </source>
</evidence>
<gene>
    <name evidence="10" type="ORF">ET475_06510</name>
</gene>
<evidence type="ECO:0000256" key="5">
    <source>
        <dbReference type="ARBA" id="ARBA00023136"/>
    </source>
</evidence>
<dbReference type="PANTHER" id="PTHR30572">
    <property type="entry name" value="MEMBRANE COMPONENT OF TRANSPORTER-RELATED"/>
    <property type="match status" value="1"/>
</dbReference>
<dbReference type="RefSeq" id="WP_129387502.1">
    <property type="nucleotide sequence ID" value="NZ_CP035494.1"/>
</dbReference>
<proteinExistence type="inferred from homology"/>
<comment type="subcellular location">
    <subcellularLocation>
        <location evidence="1">Cell membrane</location>
        <topology evidence="1">Multi-pass membrane protein</topology>
    </subcellularLocation>
</comment>
<feature type="transmembrane region" description="Helical" evidence="7">
    <location>
        <begin position="254"/>
        <end position="275"/>
    </location>
</feature>
<keyword evidence="4 7" id="KW-1133">Transmembrane helix</keyword>
<dbReference type="AlphaFoldDB" id="A0A4P6EP21"/>
<dbReference type="InterPro" id="IPR050250">
    <property type="entry name" value="Macrolide_Exporter_MacB"/>
</dbReference>
<evidence type="ECO:0000259" key="8">
    <source>
        <dbReference type="Pfam" id="PF02687"/>
    </source>
</evidence>
<evidence type="ECO:0000256" key="4">
    <source>
        <dbReference type="ARBA" id="ARBA00022989"/>
    </source>
</evidence>
<feature type="domain" description="MacB-like periplasmic core" evidence="9">
    <location>
        <begin position="18"/>
        <end position="192"/>
    </location>
</feature>
<dbReference type="OrthoDB" id="5061641at2"/>
<keyword evidence="5 7" id="KW-0472">Membrane</keyword>
<dbReference type="GO" id="GO:0005886">
    <property type="term" value="C:plasma membrane"/>
    <property type="evidence" value="ECO:0007669"/>
    <property type="project" value="UniProtKB-SubCell"/>
</dbReference>
<sequence>MRTLLIALQGLRGAPIRSILVVAALTLGMLGFVAVLSAQQVMRETISQRALLTGGPETTLSVTIQGLGTAPEVGRVLEQVKRRTGAASASALVEDTHTTIWTEGHQEERSRVTFVTPSYRQIHPFPIIDGDWLSPTSTLSPRVVINEPAVQLLAHATHPQLGTTEYREPITVIGVVRDGEDDPHVYVMFDRYFQFWTHDLILNIELSSPSLDQDVVKGAIKHLNGLGAPIELMDIHRTDRLSSLAAELGTSSQVLLILAVLGLASTVIGILNVGLSTARARSKEFTLRRTMGASRAQVAAVVLVESQLLAVGAAIIAFGGSFMLFPMVVGTFGAQIGVEPPGYRASYGLVSLVIASAAAASSSIIPALLSYRRDLSSVMRE</sequence>
<organism evidence="10 11">
    <name type="scientific">Microbacterium protaetiae</name>
    <dbReference type="NCBI Taxonomy" id="2509458"/>
    <lineage>
        <taxon>Bacteria</taxon>
        <taxon>Bacillati</taxon>
        <taxon>Actinomycetota</taxon>
        <taxon>Actinomycetes</taxon>
        <taxon>Micrococcales</taxon>
        <taxon>Microbacteriaceae</taxon>
        <taxon>Microbacterium</taxon>
    </lineage>
</organism>
<evidence type="ECO:0000313" key="11">
    <source>
        <dbReference type="Proteomes" id="UP000293995"/>
    </source>
</evidence>
<dbReference type="GO" id="GO:0022857">
    <property type="term" value="F:transmembrane transporter activity"/>
    <property type="evidence" value="ECO:0007669"/>
    <property type="project" value="TreeGrafter"/>
</dbReference>
<accession>A0A4P6EP21</accession>
<keyword evidence="3 7" id="KW-0812">Transmembrane</keyword>
<evidence type="ECO:0000313" key="10">
    <source>
        <dbReference type="EMBL" id="QAY59678.1"/>
    </source>
</evidence>
<comment type="similarity">
    <text evidence="6">Belongs to the ABC-4 integral membrane protein family.</text>
</comment>
<protein>
    <submittedName>
        <fullName evidence="10">FtsX-like permease family protein</fullName>
    </submittedName>
</protein>
<keyword evidence="11" id="KW-1185">Reference proteome</keyword>
<reference evidence="10 11" key="1">
    <citation type="submission" date="2019-01" db="EMBL/GenBank/DDBJ databases">
        <title>Genome sequencing of strain DFW100M-13.</title>
        <authorList>
            <person name="Heo J."/>
            <person name="Kim S.-J."/>
            <person name="Kim J.-S."/>
            <person name="Hong S.-B."/>
            <person name="Kwon S.-W."/>
        </authorList>
    </citation>
    <scope>NUCLEOTIDE SEQUENCE [LARGE SCALE GENOMIC DNA]</scope>
    <source>
        <strain evidence="10 11">DFW100M-13</strain>
    </source>
</reference>
<dbReference type="Pfam" id="PF12704">
    <property type="entry name" value="MacB_PCD"/>
    <property type="match status" value="1"/>
</dbReference>
<keyword evidence="2" id="KW-1003">Cell membrane</keyword>
<dbReference type="Pfam" id="PF02687">
    <property type="entry name" value="FtsX"/>
    <property type="match status" value="1"/>
</dbReference>
<dbReference type="EMBL" id="CP035494">
    <property type="protein sequence ID" value="QAY59678.1"/>
    <property type="molecule type" value="Genomic_DNA"/>
</dbReference>
<evidence type="ECO:0000256" key="6">
    <source>
        <dbReference type="ARBA" id="ARBA00038076"/>
    </source>
</evidence>
<feature type="domain" description="ABC3 transporter permease C-terminal" evidence="8">
    <location>
        <begin position="257"/>
        <end position="371"/>
    </location>
</feature>
<name>A0A4P6EP21_9MICO</name>
<feature type="transmembrane region" description="Helical" evidence="7">
    <location>
        <begin position="296"/>
        <end position="325"/>
    </location>
</feature>
<dbReference type="InterPro" id="IPR025857">
    <property type="entry name" value="MacB_PCD"/>
</dbReference>
<feature type="transmembrane region" description="Helical" evidence="7">
    <location>
        <begin position="345"/>
        <end position="371"/>
    </location>
</feature>